<sequence length="182" mass="20785">MGLQIEDELARLATAPVPGQRHQGMALVKYTVVCQGNAAEVLCKAREALVAGLNVVTQAGQSAHDPRGVLPSWFVERSSTQRRMSDEESRRWVERWKKLSWRRKRKEMAALEGLPWTTEGWLESLESTDRAWYWWDAQVDGPDAITVFLLITEWPFAPAAFKWLCRAAGAARIEEDLEDFLR</sequence>
<name>A0A0F9GIW3_9ZZZZ</name>
<dbReference type="AlphaFoldDB" id="A0A0F9GIW3"/>
<proteinExistence type="predicted"/>
<dbReference type="EMBL" id="LAZR01026227">
    <property type="protein sequence ID" value="KKL69375.1"/>
    <property type="molecule type" value="Genomic_DNA"/>
</dbReference>
<evidence type="ECO:0000313" key="1">
    <source>
        <dbReference type="EMBL" id="KKL69375.1"/>
    </source>
</evidence>
<protein>
    <submittedName>
        <fullName evidence="1">Uncharacterized protein</fullName>
    </submittedName>
</protein>
<comment type="caution">
    <text evidence="1">The sequence shown here is derived from an EMBL/GenBank/DDBJ whole genome shotgun (WGS) entry which is preliminary data.</text>
</comment>
<reference evidence="1" key="1">
    <citation type="journal article" date="2015" name="Nature">
        <title>Complex archaea that bridge the gap between prokaryotes and eukaryotes.</title>
        <authorList>
            <person name="Spang A."/>
            <person name="Saw J.H."/>
            <person name="Jorgensen S.L."/>
            <person name="Zaremba-Niedzwiedzka K."/>
            <person name="Martijn J."/>
            <person name="Lind A.E."/>
            <person name="van Eijk R."/>
            <person name="Schleper C."/>
            <person name="Guy L."/>
            <person name="Ettema T.J."/>
        </authorList>
    </citation>
    <scope>NUCLEOTIDE SEQUENCE</scope>
</reference>
<gene>
    <name evidence="1" type="ORF">LCGC14_2115580</name>
</gene>
<organism evidence="1">
    <name type="scientific">marine sediment metagenome</name>
    <dbReference type="NCBI Taxonomy" id="412755"/>
    <lineage>
        <taxon>unclassified sequences</taxon>
        <taxon>metagenomes</taxon>
        <taxon>ecological metagenomes</taxon>
    </lineage>
</organism>
<accession>A0A0F9GIW3</accession>